<feature type="transmembrane region" description="Helical" evidence="6">
    <location>
        <begin position="122"/>
        <end position="141"/>
    </location>
</feature>
<gene>
    <name evidence="7" type="ORF">GDO81_025658</name>
</gene>
<keyword evidence="8" id="KW-1185">Reference proteome</keyword>
<organism evidence="7 8">
    <name type="scientific">Engystomops pustulosus</name>
    <name type="common">Tungara frog</name>
    <name type="synonym">Physalaemus pustulosus</name>
    <dbReference type="NCBI Taxonomy" id="76066"/>
    <lineage>
        <taxon>Eukaryota</taxon>
        <taxon>Metazoa</taxon>
        <taxon>Chordata</taxon>
        <taxon>Craniata</taxon>
        <taxon>Vertebrata</taxon>
        <taxon>Euteleostomi</taxon>
        <taxon>Amphibia</taxon>
        <taxon>Batrachia</taxon>
        <taxon>Anura</taxon>
        <taxon>Neobatrachia</taxon>
        <taxon>Hyloidea</taxon>
        <taxon>Leptodactylidae</taxon>
        <taxon>Leiuperinae</taxon>
        <taxon>Engystomops</taxon>
    </lineage>
</organism>
<keyword evidence="3 6" id="KW-0812">Transmembrane</keyword>
<evidence type="ECO:0000256" key="3">
    <source>
        <dbReference type="ARBA" id="ARBA00022692"/>
    </source>
</evidence>
<keyword evidence="4 6" id="KW-1133">Transmembrane helix</keyword>
<dbReference type="EMBL" id="WNYA01000434">
    <property type="protein sequence ID" value="KAG8548355.1"/>
    <property type="molecule type" value="Genomic_DNA"/>
</dbReference>
<evidence type="ECO:0000313" key="8">
    <source>
        <dbReference type="Proteomes" id="UP000824782"/>
    </source>
</evidence>
<name>A0AAV6ZLZ7_ENGPU</name>
<dbReference type="InterPro" id="IPR030417">
    <property type="entry name" value="MS4A"/>
</dbReference>
<dbReference type="GO" id="GO:0016020">
    <property type="term" value="C:membrane"/>
    <property type="evidence" value="ECO:0007669"/>
    <property type="project" value="UniProtKB-SubCell"/>
</dbReference>
<comment type="subcellular location">
    <subcellularLocation>
        <location evidence="1">Membrane</location>
        <topology evidence="1">Multi-pass membrane protein</topology>
    </subcellularLocation>
</comment>
<protein>
    <submittedName>
        <fullName evidence="7">Uncharacterized protein</fullName>
    </submittedName>
</protein>
<dbReference type="EMBL" id="WNYA01000434">
    <property type="protein sequence ID" value="KAG8548356.1"/>
    <property type="molecule type" value="Genomic_DNA"/>
</dbReference>
<feature type="transmembrane region" description="Helical" evidence="6">
    <location>
        <begin position="53"/>
        <end position="75"/>
    </location>
</feature>
<evidence type="ECO:0000256" key="4">
    <source>
        <dbReference type="ARBA" id="ARBA00022989"/>
    </source>
</evidence>
<keyword evidence="5 6" id="KW-0472">Membrane</keyword>
<dbReference type="EMBL" id="WNYA01000434">
    <property type="protein sequence ID" value="KAG8548357.1"/>
    <property type="molecule type" value="Genomic_DNA"/>
</dbReference>
<sequence length="244" mass="26092">MSSMVEDAGGFVIISKVRPQNDQENGPEEAQPYSAPAGLPKPVVVFYRGEPEVLGTTQIFSGILLISMGIVLTIVDSKTKFYSGIVILCGIPLWSGILFIISGKLSVQASVKPTVGKVKSSLVMNIVSSLAAFCGVSLSAIDLGPGFYHVPRFLIGPYCAHYKGDTQCLGDFSPLAICVGTLILFLMLFFLMFCINISTCVFACKTVCRSSFQEMTVVIYQTTSLNVSDTSRDAPLVSTAALTS</sequence>
<reference evidence="7" key="1">
    <citation type="thesis" date="2020" institute="ProQuest LLC" country="789 East Eisenhower Parkway, Ann Arbor, MI, USA">
        <title>Comparative Genomics and Chromosome Evolution.</title>
        <authorList>
            <person name="Mudd A.B."/>
        </authorList>
    </citation>
    <scope>NUCLEOTIDE SEQUENCE</scope>
    <source>
        <strain evidence="7">237g6f4</strain>
        <tissue evidence="7">Blood</tissue>
    </source>
</reference>
<evidence type="ECO:0000313" key="7">
    <source>
        <dbReference type="EMBL" id="KAG8548355.1"/>
    </source>
</evidence>
<dbReference type="Proteomes" id="UP000824782">
    <property type="component" value="Unassembled WGS sequence"/>
</dbReference>
<proteinExistence type="inferred from homology"/>
<evidence type="ECO:0000256" key="2">
    <source>
        <dbReference type="ARBA" id="ARBA00009565"/>
    </source>
</evidence>
<evidence type="ECO:0000256" key="1">
    <source>
        <dbReference type="ARBA" id="ARBA00004141"/>
    </source>
</evidence>
<comment type="similarity">
    <text evidence="2">Belongs to the MS4A family.</text>
</comment>
<evidence type="ECO:0000256" key="5">
    <source>
        <dbReference type="ARBA" id="ARBA00023136"/>
    </source>
</evidence>
<dbReference type="AlphaFoldDB" id="A0AAV6ZLZ7"/>
<dbReference type="PANTHER" id="PTHR23320:SF128">
    <property type="entry name" value="MEMBRANE-SPANNING 4-DOMAINS SUBFAMILY A MEMBER 4A"/>
    <property type="match status" value="1"/>
</dbReference>
<accession>A0AAV6ZLZ7</accession>
<evidence type="ECO:0000256" key="6">
    <source>
        <dbReference type="SAM" id="Phobius"/>
    </source>
</evidence>
<dbReference type="InterPro" id="IPR007237">
    <property type="entry name" value="CD20-like"/>
</dbReference>
<dbReference type="Pfam" id="PF04103">
    <property type="entry name" value="CD20"/>
    <property type="match status" value="1"/>
</dbReference>
<feature type="transmembrane region" description="Helical" evidence="6">
    <location>
        <begin position="81"/>
        <end position="101"/>
    </location>
</feature>
<dbReference type="EMBL" id="WNYA01000434">
    <property type="protein sequence ID" value="KAG8548358.1"/>
    <property type="molecule type" value="Genomic_DNA"/>
</dbReference>
<feature type="transmembrane region" description="Helical" evidence="6">
    <location>
        <begin position="172"/>
        <end position="195"/>
    </location>
</feature>
<dbReference type="PANTHER" id="PTHR23320">
    <property type="entry name" value="MEMBRANE-SPANNING 4-DOMAINS SUBFAMILY A MS4A -RELATED"/>
    <property type="match status" value="1"/>
</dbReference>
<comment type="caution">
    <text evidence="7">The sequence shown here is derived from an EMBL/GenBank/DDBJ whole genome shotgun (WGS) entry which is preliminary data.</text>
</comment>